<dbReference type="InterPro" id="IPR055353">
    <property type="entry name" value="DUF7619"/>
</dbReference>
<sequence length="767" mass="84143">MKQLLLLFLFTVTANAQFQTAYPPLEVCDDNNDQFAVFDLTQLNSTILATVNPTDYTLTYHESFVAAQNNTGIITTPNSFVNTVAAIQTIGIRILNNSTSVVNISTVDIRVLPIPVANPGELFFCDPTELAIYNLEQADLMISNGNTNVVITYYDTLTNAQLGVNPLPAVYIPIVNPGTQTLFARVERPETGCFAITTLTLNTQNCFENCQPPTNLTATSITNSTVTLGWTSPGTSSTWEVLVLPIGSPNPTSATNGIFTQTNPFTITGLNPQTCYLFFVRAVCANTINGTWSSALEFCTYDCTNNGMCPESLTLVSFLDINNNGSKDVGESGIDIGHFEYEINNSGTTLFGYPDHGVFYIFDTNPTNSYDIAYSFNTEYAAYFNSATAYTNITLPTGSGSNTLYFPILQTQTLNDLEVRITPNGNPRPGFTYGITLAYKNKGTETVNTGTISFTKSPVVSIVSVSETGTIATASGFEYTFSNLLPNEERYIYILMQVPTIPTVSLGDIVTHAVSIEPLIGDAFPNNNNAGLSQTIVGSYDPNDKAESHGGRIVFDDFTSDDYLYYTIRFENTGTAEAEFIRVEDVLDADLDETTFEMLASSHTVNTRRAGSQLTWHFYNINLPPTATNPNDSHGYIHFRLKPRAGYVIGDIIPNTASIFFDYNPPIVTNTFNTEFVESLGVPHFDQDTILLYPNPADEMITLSNTNASQSIKSIVIYEITGKRIYNASNVLSNEVSINSSNFAKGLYLLEVMTDTHQKITKKLIIK</sequence>
<dbReference type="RefSeq" id="WP_283238164.1">
    <property type="nucleotide sequence ID" value="NZ_JASGBP010000001.1"/>
</dbReference>
<feature type="domain" description="Fibronectin type-III" evidence="3">
    <location>
        <begin position="212"/>
        <end position="303"/>
    </location>
</feature>
<keyword evidence="1 2" id="KW-0732">Signal</keyword>
<evidence type="ECO:0000259" key="3">
    <source>
        <dbReference type="PROSITE" id="PS50853"/>
    </source>
</evidence>
<evidence type="ECO:0000313" key="4">
    <source>
        <dbReference type="EMBL" id="MDI9256489.1"/>
    </source>
</evidence>
<organism evidence="4 5">
    <name type="scientific">Flavobacterium sedimenticola</name>
    <dbReference type="NCBI Taxonomy" id="3043286"/>
    <lineage>
        <taxon>Bacteria</taxon>
        <taxon>Pseudomonadati</taxon>
        <taxon>Bacteroidota</taxon>
        <taxon>Flavobacteriia</taxon>
        <taxon>Flavobacteriales</taxon>
        <taxon>Flavobacteriaceae</taxon>
        <taxon>Flavobacterium</taxon>
    </lineage>
</organism>
<name>A0ABT6XPB4_9FLAO</name>
<dbReference type="InterPro" id="IPR026444">
    <property type="entry name" value="Secre_tail"/>
</dbReference>
<reference evidence="4 5" key="1">
    <citation type="submission" date="2023-05" db="EMBL/GenBank/DDBJ databases">
        <title>Flavobacterium sedimenti sp. nov., isolated from the sediment.</title>
        <authorList>
            <person name="Wu N."/>
        </authorList>
    </citation>
    <scope>NUCLEOTIDE SEQUENCE [LARGE SCALE GENOMIC DNA]</scope>
    <source>
        <strain evidence="4 5">YZ-48</strain>
    </source>
</reference>
<dbReference type="NCBIfam" id="TIGR04183">
    <property type="entry name" value="Por_Secre_tail"/>
    <property type="match status" value="1"/>
</dbReference>
<evidence type="ECO:0000256" key="2">
    <source>
        <dbReference type="SAM" id="SignalP"/>
    </source>
</evidence>
<accession>A0ABT6XPB4</accession>
<dbReference type="SMART" id="SM00060">
    <property type="entry name" value="FN3"/>
    <property type="match status" value="1"/>
</dbReference>
<dbReference type="Gene3D" id="2.60.40.10">
    <property type="entry name" value="Immunoglobulins"/>
    <property type="match status" value="1"/>
</dbReference>
<dbReference type="SUPFAM" id="SSF49265">
    <property type="entry name" value="Fibronectin type III"/>
    <property type="match status" value="1"/>
</dbReference>
<dbReference type="PROSITE" id="PS50853">
    <property type="entry name" value="FN3"/>
    <property type="match status" value="1"/>
</dbReference>
<dbReference type="Pfam" id="PF24595">
    <property type="entry name" value="DUF7619"/>
    <property type="match status" value="1"/>
</dbReference>
<feature type="chain" id="PRO_5046783377" evidence="2">
    <location>
        <begin position="17"/>
        <end position="767"/>
    </location>
</feature>
<dbReference type="Pfam" id="PF00041">
    <property type="entry name" value="fn3"/>
    <property type="match status" value="1"/>
</dbReference>
<protein>
    <submittedName>
        <fullName evidence="4">T9SS type A sorting domain-containing protein</fullName>
    </submittedName>
</protein>
<evidence type="ECO:0000313" key="5">
    <source>
        <dbReference type="Proteomes" id="UP001230035"/>
    </source>
</evidence>
<dbReference type="InterPro" id="IPR013783">
    <property type="entry name" value="Ig-like_fold"/>
</dbReference>
<dbReference type="CDD" id="cd00063">
    <property type="entry name" value="FN3"/>
    <property type="match status" value="1"/>
</dbReference>
<dbReference type="EMBL" id="JASGBP010000001">
    <property type="protein sequence ID" value="MDI9256489.1"/>
    <property type="molecule type" value="Genomic_DNA"/>
</dbReference>
<dbReference type="Pfam" id="PF18962">
    <property type="entry name" value="Por_Secre_tail"/>
    <property type="match status" value="1"/>
</dbReference>
<dbReference type="InterPro" id="IPR036116">
    <property type="entry name" value="FN3_sf"/>
</dbReference>
<evidence type="ECO:0000256" key="1">
    <source>
        <dbReference type="ARBA" id="ARBA00022729"/>
    </source>
</evidence>
<dbReference type="InterPro" id="IPR003961">
    <property type="entry name" value="FN3_dom"/>
</dbReference>
<gene>
    <name evidence="4" type="ORF">QHT84_03580</name>
</gene>
<feature type="signal peptide" evidence="2">
    <location>
        <begin position="1"/>
        <end position="16"/>
    </location>
</feature>
<proteinExistence type="predicted"/>
<keyword evidence="5" id="KW-1185">Reference proteome</keyword>
<comment type="caution">
    <text evidence="4">The sequence shown here is derived from an EMBL/GenBank/DDBJ whole genome shotgun (WGS) entry which is preliminary data.</text>
</comment>
<dbReference type="Proteomes" id="UP001230035">
    <property type="component" value="Unassembled WGS sequence"/>
</dbReference>